<reference evidence="6 7" key="1">
    <citation type="submission" date="2015-03" db="EMBL/GenBank/DDBJ databases">
        <title>Complete genome sequence of Lactobacillus acetotolerans NBRC 13120.</title>
        <authorList>
            <person name="Toh H."/>
            <person name="Morita H."/>
            <person name="Fujita N."/>
        </authorList>
    </citation>
    <scope>NUCLEOTIDE SEQUENCE [LARGE SCALE GENOMIC DNA]</scope>
    <source>
        <strain evidence="6 7">NBRC 13120</strain>
    </source>
</reference>
<dbReference type="EMBL" id="AP014808">
    <property type="protein sequence ID" value="BAQ57906.1"/>
    <property type="molecule type" value="Genomic_DNA"/>
</dbReference>
<evidence type="ECO:0000259" key="5">
    <source>
        <dbReference type="PROSITE" id="PS50937"/>
    </source>
</evidence>
<dbReference type="InterPro" id="IPR000551">
    <property type="entry name" value="MerR-type_HTH_dom"/>
</dbReference>
<dbReference type="InterPro" id="IPR009061">
    <property type="entry name" value="DNA-bd_dom_put_sf"/>
</dbReference>
<keyword evidence="7" id="KW-1185">Reference proteome</keyword>
<evidence type="ECO:0000256" key="4">
    <source>
        <dbReference type="ARBA" id="ARBA00023163"/>
    </source>
</evidence>
<keyword evidence="4" id="KW-0804">Transcription</keyword>
<dbReference type="KEGG" id="lae:LBAT_1517"/>
<dbReference type="PANTHER" id="PTHR30204">
    <property type="entry name" value="REDOX-CYCLING DRUG-SENSING TRANSCRIPTIONAL ACTIVATOR SOXR"/>
    <property type="match status" value="1"/>
</dbReference>
<dbReference type="GO" id="GO:0003700">
    <property type="term" value="F:DNA-binding transcription factor activity"/>
    <property type="evidence" value="ECO:0007669"/>
    <property type="project" value="InterPro"/>
</dbReference>
<protein>
    <submittedName>
        <fullName evidence="6">Transcriptional regulator</fullName>
    </submittedName>
</protein>
<dbReference type="Proteomes" id="UP000035709">
    <property type="component" value="Chromosome"/>
</dbReference>
<dbReference type="SMART" id="SM00422">
    <property type="entry name" value="HTH_MERR"/>
    <property type="match status" value="1"/>
</dbReference>
<dbReference type="PANTHER" id="PTHR30204:SF69">
    <property type="entry name" value="MERR-FAMILY TRANSCRIPTIONAL REGULATOR"/>
    <property type="match status" value="1"/>
</dbReference>
<dbReference type="RefSeq" id="WP_060459803.1">
    <property type="nucleotide sequence ID" value="NZ_AP014808.1"/>
</dbReference>
<dbReference type="Pfam" id="PF13411">
    <property type="entry name" value="MerR_1"/>
    <property type="match status" value="1"/>
</dbReference>
<dbReference type="SUPFAM" id="SSF46955">
    <property type="entry name" value="Putative DNA-binding domain"/>
    <property type="match status" value="1"/>
</dbReference>
<dbReference type="OrthoDB" id="9811174at2"/>
<keyword evidence="1" id="KW-0678">Repressor</keyword>
<organism evidence="6 7">
    <name type="scientific">Lactobacillus acetotolerans</name>
    <dbReference type="NCBI Taxonomy" id="1600"/>
    <lineage>
        <taxon>Bacteria</taxon>
        <taxon>Bacillati</taxon>
        <taxon>Bacillota</taxon>
        <taxon>Bacilli</taxon>
        <taxon>Lactobacillales</taxon>
        <taxon>Lactobacillaceae</taxon>
        <taxon>Lactobacillus</taxon>
    </lineage>
</organism>
<dbReference type="CDD" id="cd01109">
    <property type="entry name" value="HTH_YyaN"/>
    <property type="match status" value="1"/>
</dbReference>
<keyword evidence="2" id="KW-0805">Transcription regulation</keyword>
<proteinExistence type="predicted"/>
<dbReference type="PATRIC" id="fig|1600.4.peg.1549"/>
<dbReference type="PROSITE" id="PS50937">
    <property type="entry name" value="HTH_MERR_2"/>
    <property type="match status" value="1"/>
</dbReference>
<evidence type="ECO:0000313" key="6">
    <source>
        <dbReference type="EMBL" id="BAQ57906.1"/>
    </source>
</evidence>
<dbReference type="Gene3D" id="1.10.1660.10">
    <property type="match status" value="1"/>
</dbReference>
<evidence type="ECO:0000256" key="2">
    <source>
        <dbReference type="ARBA" id="ARBA00023015"/>
    </source>
</evidence>
<gene>
    <name evidence="6" type="ORF">LBAT_1517</name>
</gene>
<dbReference type="GO" id="GO:0003677">
    <property type="term" value="F:DNA binding"/>
    <property type="evidence" value="ECO:0007669"/>
    <property type="project" value="UniProtKB-KW"/>
</dbReference>
<dbReference type="STRING" id="1600.LBAT_1517"/>
<dbReference type="AlphaFoldDB" id="A0A0D6A563"/>
<name>A0A0D6A563_9LACO</name>
<keyword evidence="3" id="KW-0238">DNA-binding</keyword>
<evidence type="ECO:0000313" key="7">
    <source>
        <dbReference type="Proteomes" id="UP000035709"/>
    </source>
</evidence>
<sequence>MEKKYKISEFAHLVGLLPYTLRYYENEKLITPHRYDNGQRYYTNHDIRWVGFLLHLKGCGMSMNEIKEYVKLRSQGDSTIPQRKAWLQKVKANSLSKIKEMQFHLKILSHKIDWYDGKLNNCDYGSFAEYLDRFEKKGK</sequence>
<accession>A0A0D6A563</accession>
<feature type="domain" description="HTH merR-type" evidence="5">
    <location>
        <begin position="4"/>
        <end position="72"/>
    </location>
</feature>
<evidence type="ECO:0000256" key="3">
    <source>
        <dbReference type="ARBA" id="ARBA00023125"/>
    </source>
</evidence>
<dbReference type="InterPro" id="IPR047057">
    <property type="entry name" value="MerR_fam"/>
</dbReference>
<evidence type="ECO:0000256" key="1">
    <source>
        <dbReference type="ARBA" id="ARBA00022491"/>
    </source>
</evidence>